<dbReference type="EMBL" id="LR798275">
    <property type="protein sequence ID" value="CAB5219146.1"/>
    <property type="molecule type" value="Genomic_DNA"/>
</dbReference>
<protein>
    <submittedName>
        <fullName evidence="2">Uncharacterized protein</fullName>
    </submittedName>
</protein>
<reference evidence="2" key="1">
    <citation type="submission" date="2020-05" db="EMBL/GenBank/DDBJ databases">
        <authorList>
            <person name="Chiriac C."/>
            <person name="Salcher M."/>
            <person name="Ghai R."/>
            <person name="Kavagutti S V."/>
        </authorList>
    </citation>
    <scope>NUCLEOTIDE SEQUENCE</scope>
</reference>
<proteinExistence type="predicted"/>
<gene>
    <name evidence="1" type="ORF">UFOVP113_43</name>
    <name evidence="2" type="ORF">UFOVP225_30</name>
</gene>
<sequence length="285" mass="28325">MARLFKTPITSEGKLTSVGVETSGSIIITGANSPIVLGGTSHGTAGQVLTSQGTAVTPIWTTPSGSGTVTSASVVSANGFAGTVATATTTPAITLSTTITGVLKGNGTAISAATAGTDYMSPTGGTFTGAVTVTGGFTSSSSSSTLNSITYFGTSSASHIVQEQVTTVGTGFAGYSWNIGTTSNIVYITANSTANGTLALVWTGPSINTAVATGSSWTGTILITNGATPFYINAMTIDGTAQTIKWSQGVAPTAGNANSVDAYTFVLIKTANLTYTVLGTFAKFA</sequence>
<organism evidence="2">
    <name type="scientific">uncultured Caudovirales phage</name>
    <dbReference type="NCBI Taxonomy" id="2100421"/>
    <lineage>
        <taxon>Viruses</taxon>
        <taxon>Duplodnaviria</taxon>
        <taxon>Heunggongvirae</taxon>
        <taxon>Uroviricota</taxon>
        <taxon>Caudoviricetes</taxon>
        <taxon>Peduoviridae</taxon>
        <taxon>Maltschvirus</taxon>
        <taxon>Maltschvirus maltsch</taxon>
    </lineage>
</organism>
<dbReference type="EMBL" id="LR796231">
    <property type="protein sequence ID" value="CAB4128431.1"/>
    <property type="molecule type" value="Genomic_DNA"/>
</dbReference>
<evidence type="ECO:0000313" key="1">
    <source>
        <dbReference type="EMBL" id="CAB4128431.1"/>
    </source>
</evidence>
<name>A0A6J7WMR3_9CAUD</name>
<accession>A0A6J7WMR3</accession>
<evidence type="ECO:0000313" key="2">
    <source>
        <dbReference type="EMBL" id="CAB5219146.1"/>
    </source>
</evidence>